<keyword evidence="1" id="KW-0812">Transmembrane</keyword>
<dbReference type="PATRIC" id="fig|121290.4.peg.626"/>
<organism evidence="2 3">
    <name type="scientific">Hyphomicrobium sulfonivorans</name>
    <dbReference type="NCBI Taxonomy" id="121290"/>
    <lineage>
        <taxon>Bacteria</taxon>
        <taxon>Pseudomonadati</taxon>
        <taxon>Pseudomonadota</taxon>
        <taxon>Alphaproteobacteria</taxon>
        <taxon>Hyphomicrobiales</taxon>
        <taxon>Hyphomicrobiaceae</taxon>
        <taxon>Hyphomicrobium</taxon>
    </lineage>
</organism>
<feature type="transmembrane region" description="Helical" evidence="1">
    <location>
        <begin position="21"/>
        <end position="44"/>
    </location>
</feature>
<name>A0A109BAP7_HYPSL</name>
<dbReference type="AlphaFoldDB" id="A0A109BAP7"/>
<proteinExistence type="predicted"/>
<keyword evidence="1" id="KW-1133">Transmembrane helix</keyword>
<evidence type="ECO:0000256" key="1">
    <source>
        <dbReference type="SAM" id="Phobius"/>
    </source>
</evidence>
<keyword evidence="3" id="KW-1185">Reference proteome</keyword>
<evidence type="ECO:0000313" key="3">
    <source>
        <dbReference type="Proteomes" id="UP000059074"/>
    </source>
</evidence>
<accession>A0A109BAP7</accession>
<evidence type="ECO:0000313" key="2">
    <source>
        <dbReference type="EMBL" id="KWT65273.1"/>
    </source>
</evidence>
<keyword evidence="1" id="KW-0472">Membrane</keyword>
<reference evidence="2 3" key="1">
    <citation type="submission" date="2015-10" db="EMBL/GenBank/DDBJ databases">
        <title>Transcriptomic analysis of a linuron degrading triple-species bacterial consortium.</title>
        <authorList>
            <person name="Albers P."/>
        </authorList>
    </citation>
    <scope>NUCLEOTIDE SEQUENCE [LARGE SCALE GENOMIC DNA]</scope>
    <source>
        <strain evidence="2 3">WDL6</strain>
    </source>
</reference>
<comment type="caution">
    <text evidence="2">The sequence shown here is derived from an EMBL/GenBank/DDBJ whole genome shotgun (WGS) entry which is preliminary data.</text>
</comment>
<dbReference type="EMBL" id="LMTR01000082">
    <property type="protein sequence ID" value="KWT65273.1"/>
    <property type="molecule type" value="Genomic_DNA"/>
</dbReference>
<dbReference type="Proteomes" id="UP000059074">
    <property type="component" value="Unassembled WGS sequence"/>
</dbReference>
<gene>
    <name evidence="2" type="ORF">APY04_3022</name>
</gene>
<protein>
    <submittedName>
        <fullName evidence="2">Uncharacterized protein</fullName>
    </submittedName>
</protein>
<sequence length="66" mass="6957">MRNTDKTLTPTEASQGSPRRLNLRVLVQSLLLAVVAAAGLYTIFYAGNTSMSTPDPAPLNETAPGP</sequence>